<evidence type="ECO:0000256" key="3">
    <source>
        <dbReference type="ARBA" id="ARBA00012180"/>
    </source>
</evidence>
<dbReference type="PROSITE" id="PS50879">
    <property type="entry name" value="RNASE_H_1"/>
    <property type="match status" value="1"/>
</dbReference>
<keyword evidence="6" id="KW-0255">Endonuclease</keyword>
<dbReference type="Gene3D" id="3.30.420.10">
    <property type="entry name" value="Ribonuclease H-like superfamily/Ribonuclease H"/>
    <property type="match status" value="1"/>
</dbReference>
<accession>A0A6A4HEI6</accession>
<evidence type="ECO:0000256" key="7">
    <source>
        <dbReference type="ARBA" id="ARBA00022801"/>
    </source>
</evidence>
<evidence type="ECO:0000256" key="2">
    <source>
        <dbReference type="ARBA" id="ARBA00005300"/>
    </source>
</evidence>
<dbReference type="Proteomes" id="UP000799118">
    <property type="component" value="Unassembled WGS sequence"/>
</dbReference>
<sequence length="198" mass="22593">SYLFKICPNCTRFFFNCNGTNSFCHHSKVVFTDGACINNGRRGVEAFSGMGFAIGDDESQQYQLGIDDYVDDGPRTNQRAELLAAIHGLELLGKISNKEYEEEMYNSHPDDIATLVLATDSEYIVKGITEWYHIWERQNWLTNKGFTPVNLDLFHRLQDCVKKLEQDNFCVVFFHVSHDYNTLADGLAKDAAESMRGR</sequence>
<comment type="catalytic activity">
    <reaction evidence="1">
        <text>Endonucleolytic cleavage to 5'-phosphomonoester.</text>
        <dbReference type="EC" id="3.1.26.4"/>
    </reaction>
</comment>
<gene>
    <name evidence="9" type="ORF">BT96DRAFT_825226</name>
</gene>
<comment type="similarity">
    <text evidence="2">Belongs to the RNase H family.</text>
</comment>
<dbReference type="InterPro" id="IPR036397">
    <property type="entry name" value="RNaseH_sf"/>
</dbReference>
<keyword evidence="10" id="KW-1185">Reference proteome</keyword>
<evidence type="ECO:0000256" key="5">
    <source>
        <dbReference type="ARBA" id="ARBA00022723"/>
    </source>
</evidence>
<dbReference type="PANTHER" id="PTHR10642">
    <property type="entry name" value="RIBONUCLEASE H1"/>
    <property type="match status" value="1"/>
</dbReference>
<dbReference type="GO" id="GO:0046872">
    <property type="term" value="F:metal ion binding"/>
    <property type="evidence" value="ECO:0007669"/>
    <property type="project" value="UniProtKB-KW"/>
</dbReference>
<proteinExistence type="inferred from homology"/>
<feature type="domain" description="RNase H type-1" evidence="8">
    <location>
        <begin position="24"/>
        <end position="193"/>
    </location>
</feature>
<dbReference type="EC" id="3.1.26.4" evidence="3"/>
<dbReference type="AlphaFoldDB" id="A0A6A4HEI6"/>
<reference evidence="9" key="1">
    <citation type="journal article" date="2019" name="Environ. Microbiol.">
        <title>Fungal ecological strategies reflected in gene transcription - a case study of two litter decomposers.</title>
        <authorList>
            <person name="Barbi F."/>
            <person name="Kohler A."/>
            <person name="Barry K."/>
            <person name="Baskaran P."/>
            <person name="Daum C."/>
            <person name="Fauchery L."/>
            <person name="Ihrmark K."/>
            <person name="Kuo A."/>
            <person name="LaButti K."/>
            <person name="Lipzen A."/>
            <person name="Morin E."/>
            <person name="Grigoriev I.V."/>
            <person name="Henrissat B."/>
            <person name="Lindahl B."/>
            <person name="Martin F."/>
        </authorList>
    </citation>
    <scope>NUCLEOTIDE SEQUENCE</scope>
    <source>
        <strain evidence="9">JB14</strain>
    </source>
</reference>
<evidence type="ECO:0000256" key="4">
    <source>
        <dbReference type="ARBA" id="ARBA00022722"/>
    </source>
</evidence>
<dbReference type="CDD" id="cd13934">
    <property type="entry name" value="RNase_H_Dikarya_like"/>
    <property type="match status" value="1"/>
</dbReference>
<name>A0A6A4HEI6_9AGAR</name>
<evidence type="ECO:0000313" key="10">
    <source>
        <dbReference type="Proteomes" id="UP000799118"/>
    </source>
</evidence>
<dbReference type="InterPro" id="IPR002156">
    <property type="entry name" value="RNaseH_domain"/>
</dbReference>
<evidence type="ECO:0000256" key="1">
    <source>
        <dbReference type="ARBA" id="ARBA00000077"/>
    </source>
</evidence>
<dbReference type="GO" id="GO:0043137">
    <property type="term" value="P:DNA replication, removal of RNA primer"/>
    <property type="evidence" value="ECO:0007669"/>
    <property type="project" value="TreeGrafter"/>
</dbReference>
<dbReference type="GO" id="GO:0003676">
    <property type="term" value="F:nucleic acid binding"/>
    <property type="evidence" value="ECO:0007669"/>
    <property type="project" value="InterPro"/>
</dbReference>
<feature type="non-terminal residue" evidence="9">
    <location>
        <position position="1"/>
    </location>
</feature>
<dbReference type="PANTHER" id="PTHR10642:SF26">
    <property type="entry name" value="RIBONUCLEASE H1"/>
    <property type="match status" value="1"/>
</dbReference>
<organism evidence="9 10">
    <name type="scientific">Gymnopus androsaceus JB14</name>
    <dbReference type="NCBI Taxonomy" id="1447944"/>
    <lineage>
        <taxon>Eukaryota</taxon>
        <taxon>Fungi</taxon>
        <taxon>Dikarya</taxon>
        <taxon>Basidiomycota</taxon>
        <taxon>Agaricomycotina</taxon>
        <taxon>Agaricomycetes</taxon>
        <taxon>Agaricomycetidae</taxon>
        <taxon>Agaricales</taxon>
        <taxon>Marasmiineae</taxon>
        <taxon>Omphalotaceae</taxon>
        <taxon>Gymnopus</taxon>
    </lineage>
</organism>
<dbReference type="EMBL" id="ML769519">
    <property type="protein sequence ID" value="KAE9396103.1"/>
    <property type="molecule type" value="Genomic_DNA"/>
</dbReference>
<dbReference type="InterPro" id="IPR050092">
    <property type="entry name" value="RNase_H"/>
</dbReference>
<evidence type="ECO:0000313" key="9">
    <source>
        <dbReference type="EMBL" id="KAE9396103.1"/>
    </source>
</evidence>
<protein>
    <recommendedName>
        <fullName evidence="3">ribonuclease H</fullName>
        <ecNumber evidence="3">3.1.26.4</ecNumber>
    </recommendedName>
</protein>
<dbReference type="Pfam" id="PF00075">
    <property type="entry name" value="RNase_H"/>
    <property type="match status" value="1"/>
</dbReference>
<dbReference type="GO" id="GO:0004523">
    <property type="term" value="F:RNA-DNA hybrid ribonuclease activity"/>
    <property type="evidence" value="ECO:0007669"/>
    <property type="project" value="UniProtKB-EC"/>
</dbReference>
<dbReference type="OrthoDB" id="407198at2759"/>
<keyword evidence="5" id="KW-0479">Metal-binding</keyword>
<dbReference type="InterPro" id="IPR012337">
    <property type="entry name" value="RNaseH-like_sf"/>
</dbReference>
<evidence type="ECO:0000259" key="8">
    <source>
        <dbReference type="PROSITE" id="PS50879"/>
    </source>
</evidence>
<keyword evidence="4" id="KW-0540">Nuclease</keyword>
<evidence type="ECO:0000256" key="6">
    <source>
        <dbReference type="ARBA" id="ARBA00022759"/>
    </source>
</evidence>
<keyword evidence="7" id="KW-0378">Hydrolase</keyword>
<dbReference type="SUPFAM" id="SSF53098">
    <property type="entry name" value="Ribonuclease H-like"/>
    <property type="match status" value="1"/>
</dbReference>